<sequence>LSVLDNSTMIHGKLHPMMAIISIGDCELMVLRQSFVQNRLRYVTVFNTEMQRIDGNCQCPLQVCRVDERIDAAFDEQMSIEVIERGSAVHMVSVYEGDLVIIGSDGVFDNLFKDEVVQLVNRMIPTPSMTGEKFQPLDRQLLGEVARCIVEACHTKTKAEPRTGKYPDTPIGKGGKRDDTCCAVGEVVEWTEADSVYWRGIQRQRRVKELVTCGGVLGLNAMCIDDEEEEDDWEGDYAASFASDGTFQEEEERSFCSVM</sequence>
<dbReference type="SUPFAM" id="SSF81606">
    <property type="entry name" value="PP2C-like"/>
    <property type="match status" value="1"/>
</dbReference>
<comment type="cofactor">
    <cofactor evidence="1">
        <name>Mn(2+)</name>
        <dbReference type="ChEBI" id="CHEBI:29035"/>
    </cofactor>
</comment>
<dbReference type="InterPro" id="IPR036457">
    <property type="entry name" value="PPM-type-like_dom_sf"/>
</dbReference>
<dbReference type="PANTHER" id="PTHR12320">
    <property type="entry name" value="PROTEIN PHOSPHATASE 2C"/>
    <property type="match status" value="1"/>
</dbReference>
<gene>
    <name evidence="2" type="ORF">SCF082_LOCUS27946</name>
</gene>
<protein>
    <recommendedName>
        <fullName evidence="1">Protein phosphatase</fullName>
        <ecNumber evidence="1">3.1.3.16</ecNumber>
    </recommendedName>
</protein>
<dbReference type="Proteomes" id="UP001642464">
    <property type="component" value="Unassembled WGS sequence"/>
</dbReference>
<keyword evidence="1" id="KW-0378">Hydrolase</keyword>
<evidence type="ECO:0000313" key="3">
    <source>
        <dbReference type="Proteomes" id="UP001642464"/>
    </source>
</evidence>
<comment type="caution">
    <text evidence="2">The sequence shown here is derived from an EMBL/GenBank/DDBJ whole genome shotgun (WGS) entry which is preliminary data.</text>
</comment>
<proteinExistence type="inferred from homology"/>
<keyword evidence="1" id="KW-0479">Metal-binding</keyword>
<dbReference type="InterPro" id="IPR039123">
    <property type="entry name" value="PPTC7"/>
</dbReference>
<evidence type="ECO:0000256" key="1">
    <source>
        <dbReference type="RuleBase" id="RU366020"/>
    </source>
</evidence>
<dbReference type="EC" id="3.1.3.16" evidence="1"/>
<keyword evidence="3" id="KW-1185">Reference proteome</keyword>
<comment type="catalytic activity">
    <reaction evidence="1">
        <text>O-phospho-L-seryl-[protein] + H2O = L-seryl-[protein] + phosphate</text>
        <dbReference type="Rhea" id="RHEA:20629"/>
        <dbReference type="Rhea" id="RHEA-COMP:9863"/>
        <dbReference type="Rhea" id="RHEA-COMP:11604"/>
        <dbReference type="ChEBI" id="CHEBI:15377"/>
        <dbReference type="ChEBI" id="CHEBI:29999"/>
        <dbReference type="ChEBI" id="CHEBI:43474"/>
        <dbReference type="ChEBI" id="CHEBI:83421"/>
        <dbReference type="EC" id="3.1.3.16"/>
    </reaction>
</comment>
<dbReference type="Gene3D" id="3.60.40.10">
    <property type="entry name" value="PPM-type phosphatase domain"/>
    <property type="match status" value="1"/>
</dbReference>
<organism evidence="2 3">
    <name type="scientific">Durusdinium trenchii</name>
    <dbReference type="NCBI Taxonomy" id="1381693"/>
    <lineage>
        <taxon>Eukaryota</taxon>
        <taxon>Sar</taxon>
        <taxon>Alveolata</taxon>
        <taxon>Dinophyceae</taxon>
        <taxon>Suessiales</taxon>
        <taxon>Symbiodiniaceae</taxon>
        <taxon>Durusdinium</taxon>
    </lineage>
</organism>
<comment type="cofactor">
    <cofactor evidence="1">
        <name>Mg(2+)</name>
        <dbReference type="ChEBI" id="CHEBI:18420"/>
    </cofactor>
</comment>
<feature type="non-terminal residue" evidence="2">
    <location>
        <position position="1"/>
    </location>
</feature>
<reference evidence="2 3" key="1">
    <citation type="submission" date="2024-02" db="EMBL/GenBank/DDBJ databases">
        <authorList>
            <person name="Chen Y."/>
            <person name="Shah S."/>
            <person name="Dougan E. K."/>
            <person name="Thang M."/>
            <person name="Chan C."/>
        </authorList>
    </citation>
    <scope>NUCLEOTIDE SEQUENCE [LARGE SCALE GENOMIC DNA]</scope>
</reference>
<evidence type="ECO:0000313" key="2">
    <source>
        <dbReference type="EMBL" id="CAK9050755.1"/>
    </source>
</evidence>
<accession>A0ABP0MGY7</accession>
<dbReference type="EMBL" id="CAXAMM010021879">
    <property type="protein sequence ID" value="CAK9050755.1"/>
    <property type="molecule type" value="Genomic_DNA"/>
</dbReference>
<comment type="catalytic activity">
    <reaction evidence="1">
        <text>O-phospho-L-threonyl-[protein] + H2O = L-threonyl-[protein] + phosphate</text>
        <dbReference type="Rhea" id="RHEA:47004"/>
        <dbReference type="Rhea" id="RHEA-COMP:11060"/>
        <dbReference type="Rhea" id="RHEA-COMP:11605"/>
        <dbReference type="ChEBI" id="CHEBI:15377"/>
        <dbReference type="ChEBI" id="CHEBI:30013"/>
        <dbReference type="ChEBI" id="CHEBI:43474"/>
        <dbReference type="ChEBI" id="CHEBI:61977"/>
        <dbReference type="EC" id="3.1.3.16"/>
    </reaction>
</comment>
<dbReference type="PANTHER" id="PTHR12320:SF1">
    <property type="entry name" value="PROTEIN PHOSPHATASE PTC7 HOMOLOG"/>
    <property type="match status" value="1"/>
</dbReference>
<keyword evidence="1" id="KW-0904">Protein phosphatase</keyword>
<keyword evidence="1" id="KW-0460">Magnesium</keyword>
<keyword evidence="1" id="KW-0464">Manganese</keyword>
<name>A0ABP0MGY7_9DINO</name>
<comment type="similarity">
    <text evidence="1">Belongs to the PP2C family.</text>
</comment>